<name>A0ACC2PHX8_9HYME</name>
<keyword evidence="2" id="KW-1185">Reference proteome</keyword>
<evidence type="ECO:0000313" key="1">
    <source>
        <dbReference type="EMBL" id="KAJ8683199.1"/>
    </source>
</evidence>
<organism evidence="1 2">
    <name type="scientific">Eretmocerus hayati</name>
    <dbReference type="NCBI Taxonomy" id="131215"/>
    <lineage>
        <taxon>Eukaryota</taxon>
        <taxon>Metazoa</taxon>
        <taxon>Ecdysozoa</taxon>
        <taxon>Arthropoda</taxon>
        <taxon>Hexapoda</taxon>
        <taxon>Insecta</taxon>
        <taxon>Pterygota</taxon>
        <taxon>Neoptera</taxon>
        <taxon>Endopterygota</taxon>
        <taxon>Hymenoptera</taxon>
        <taxon>Apocrita</taxon>
        <taxon>Proctotrupomorpha</taxon>
        <taxon>Chalcidoidea</taxon>
        <taxon>Aphelinidae</taxon>
        <taxon>Aphelininae</taxon>
        <taxon>Eretmocerus</taxon>
    </lineage>
</organism>
<protein>
    <submittedName>
        <fullName evidence="1">Uncharacterized protein</fullName>
    </submittedName>
</protein>
<reference evidence="1" key="1">
    <citation type="submission" date="2023-04" db="EMBL/GenBank/DDBJ databases">
        <title>A chromosome-level genome assembly of the parasitoid wasp Eretmocerus hayati.</title>
        <authorList>
            <person name="Zhong Y."/>
            <person name="Liu S."/>
            <person name="Liu Y."/>
        </authorList>
    </citation>
    <scope>NUCLEOTIDE SEQUENCE</scope>
    <source>
        <strain evidence="1">ZJU_SS_LIU_2023</strain>
    </source>
</reference>
<accession>A0ACC2PHX8</accession>
<dbReference type="EMBL" id="CM056741">
    <property type="protein sequence ID" value="KAJ8683199.1"/>
    <property type="molecule type" value="Genomic_DNA"/>
</dbReference>
<dbReference type="Proteomes" id="UP001239111">
    <property type="component" value="Chromosome 1"/>
</dbReference>
<proteinExistence type="predicted"/>
<comment type="caution">
    <text evidence="1">The sequence shown here is derived from an EMBL/GenBank/DDBJ whole genome shotgun (WGS) entry which is preliminary data.</text>
</comment>
<sequence length="603" mass="68347">MEFRGELQTIFEHDPDQDEQEEEERSSSEIWLDQDEIEKTVRYTLPYDTKYEASEDETESFSHWSQDTPTILSSSSSSNASIKSYESTSEEGSLTHPCLRHISISDSEMKFANLYTFFSIPEDPGLDAAFWTLYPSPRVYKEDGAEKFYDICKVLGAAPIECLREQFESDKIDLQHYVIDQEHVQALSKALLFNTTVQRIDLEDSYLSPNACYHLNQLLLRNTVLKSLNLTACKIGAEGAMKLEEGIAMSSALTDLNLSRCELGNEGLFHVARAASENTLLKSLNLSSNNLDEHSAPDIQKLLKTTESLEYLNLSWNSLNGREASEILFGGLTQNTTLTEVDLSWNAMDKESISFISSFISKMKRVKKLNLEANRFTDTEISRIARALLSNKTLEELHLKGNPCGFKGITSFIKILASPKFNDCPLKLLNLSGYWPMKEIKPVIDQLKETKPELFIKLGGFLSDYEIVGPDLRELFFKSANHEAMSSKKKKERKDFGQFVMSLGDSIISKDQFITTVLEPAKIKISEELANQIMNQFLVTKKTFDQSALKESYLSYFPDTKLPEIPQPKLEEVETPKEKSKKTKNQKSAKSSTKSKTKKKGKK</sequence>
<gene>
    <name evidence="1" type="ORF">QAD02_018991</name>
</gene>
<evidence type="ECO:0000313" key="2">
    <source>
        <dbReference type="Proteomes" id="UP001239111"/>
    </source>
</evidence>